<reference evidence="3" key="1">
    <citation type="submission" date="2014-03" db="EMBL/GenBank/DDBJ databases">
        <title>The Genome Sequence of Puccinia striiformis f. sp. tritici PST-78.</title>
        <authorList>
            <consortium name="The Broad Institute Genome Sequencing Platform"/>
            <person name="Cuomo C."/>
            <person name="Hulbert S."/>
            <person name="Chen X."/>
            <person name="Walker B."/>
            <person name="Young S.K."/>
            <person name="Zeng Q."/>
            <person name="Gargeya S."/>
            <person name="Fitzgerald M."/>
            <person name="Haas B."/>
            <person name="Abouelleil A."/>
            <person name="Alvarado L."/>
            <person name="Arachchi H.M."/>
            <person name="Berlin A.M."/>
            <person name="Chapman S.B."/>
            <person name="Goldberg J."/>
            <person name="Griggs A."/>
            <person name="Gujja S."/>
            <person name="Hansen M."/>
            <person name="Howarth C."/>
            <person name="Imamovic A."/>
            <person name="Larimer J."/>
            <person name="McCowan C."/>
            <person name="Montmayeur A."/>
            <person name="Murphy C."/>
            <person name="Neiman D."/>
            <person name="Pearson M."/>
            <person name="Priest M."/>
            <person name="Roberts A."/>
            <person name="Saif S."/>
            <person name="Shea T."/>
            <person name="Sisk P."/>
            <person name="Sykes S."/>
            <person name="Wortman J."/>
            <person name="Nusbaum C."/>
            <person name="Birren B."/>
        </authorList>
    </citation>
    <scope>NUCLEOTIDE SEQUENCE [LARGE SCALE GENOMIC DNA]</scope>
    <source>
        <strain evidence="3">race PST-78</strain>
    </source>
</reference>
<feature type="compositionally biased region" description="Polar residues" evidence="1">
    <location>
        <begin position="1"/>
        <end position="15"/>
    </location>
</feature>
<protein>
    <submittedName>
        <fullName evidence="2">Uncharacterized protein</fullName>
    </submittedName>
</protein>
<evidence type="ECO:0000313" key="2">
    <source>
        <dbReference type="EMBL" id="KNF06678.1"/>
    </source>
</evidence>
<feature type="region of interest" description="Disordered" evidence="1">
    <location>
        <begin position="1"/>
        <end position="30"/>
    </location>
</feature>
<feature type="region of interest" description="Disordered" evidence="1">
    <location>
        <begin position="64"/>
        <end position="85"/>
    </location>
</feature>
<comment type="caution">
    <text evidence="2">The sequence shown here is derived from an EMBL/GenBank/DDBJ whole genome shotgun (WGS) entry which is preliminary data.</text>
</comment>
<keyword evidence="3" id="KW-1185">Reference proteome</keyword>
<name>A0A0L0W566_9BASI</name>
<accession>A0A0L0W566</accession>
<dbReference type="Proteomes" id="UP000054564">
    <property type="component" value="Unassembled WGS sequence"/>
</dbReference>
<organism evidence="2 3">
    <name type="scientific">Puccinia striiformis f. sp. tritici PST-78</name>
    <dbReference type="NCBI Taxonomy" id="1165861"/>
    <lineage>
        <taxon>Eukaryota</taxon>
        <taxon>Fungi</taxon>
        <taxon>Dikarya</taxon>
        <taxon>Basidiomycota</taxon>
        <taxon>Pucciniomycotina</taxon>
        <taxon>Pucciniomycetes</taxon>
        <taxon>Pucciniales</taxon>
        <taxon>Pucciniaceae</taxon>
        <taxon>Puccinia</taxon>
    </lineage>
</organism>
<dbReference type="AlphaFoldDB" id="A0A0L0W566"/>
<sequence>MKSPSIDLQTPTSCVHSPPSGVHRKTPNLKFNGPSASVATVVVNTTTEKLPQISAKTPLDIGISSHKALPPSAGPTAQFPNKTNPSNNYNNDCVASFAEFGISLSQSRLATIKKGYNTDRFCLLVRVLVPSRDYCTEVDGLLFLNC</sequence>
<dbReference type="EMBL" id="AJIL01000003">
    <property type="protein sequence ID" value="KNF06678.1"/>
    <property type="molecule type" value="Genomic_DNA"/>
</dbReference>
<evidence type="ECO:0000313" key="3">
    <source>
        <dbReference type="Proteomes" id="UP000054564"/>
    </source>
</evidence>
<gene>
    <name evidence="2" type="ORF">PSTG_00553</name>
</gene>
<proteinExistence type="predicted"/>
<evidence type="ECO:0000256" key="1">
    <source>
        <dbReference type="SAM" id="MobiDB-lite"/>
    </source>
</evidence>